<sequence>MSFARDSWDFIALGFRDAALSAVFTSTLTILLLLLVAKITGRRLSAIEVGGINFQFAARETRNAYKQRGEIPPSRGKILKTLETLSGRWKVLWVDDHPENNRHEMEALSAIGFSFQLARSNAEAVECLRTTFFHLVISDIGRENGEDGAALPEQVRDLAVNIPFVFYVGQRHSKTTKEGFPVVVDPHELYATIQKQIGIRGP</sequence>
<dbReference type="EMBL" id="AWFH01000045">
    <property type="protein sequence ID" value="KCZ59313.1"/>
    <property type="molecule type" value="Genomic_DNA"/>
</dbReference>
<dbReference type="AlphaFoldDB" id="A0A059DYB2"/>
<dbReference type="InterPro" id="IPR001789">
    <property type="entry name" value="Sig_transdc_resp-reg_receiver"/>
</dbReference>
<keyword evidence="2" id="KW-0812">Transmembrane</keyword>
<gene>
    <name evidence="4" type="ORF">HY36_08535</name>
</gene>
<proteinExistence type="predicted"/>
<reference evidence="4 5" key="1">
    <citation type="journal article" date="2014" name="Antonie Van Leeuwenhoek">
        <title>Hyphomonas beringensis sp. nov. and Hyphomonas chukchiensis sp. nov., isolated from surface seawater of the Bering Sea and Chukchi Sea.</title>
        <authorList>
            <person name="Li C."/>
            <person name="Lai Q."/>
            <person name="Li G."/>
            <person name="Dong C."/>
            <person name="Wang J."/>
            <person name="Liao Y."/>
            <person name="Shao Z."/>
        </authorList>
    </citation>
    <scope>NUCLEOTIDE SEQUENCE [LARGE SCALE GENOMIC DNA]</scope>
    <source>
        <strain evidence="4 5">22II1-22F38</strain>
    </source>
</reference>
<organism evidence="4 5">
    <name type="scientific">Hyphomonas atlantica</name>
    <dbReference type="NCBI Taxonomy" id="1280948"/>
    <lineage>
        <taxon>Bacteria</taxon>
        <taxon>Pseudomonadati</taxon>
        <taxon>Pseudomonadota</taxon>
        <taxon>Alphaproteobacteria</taxon>
        <taxon>Hyphomonadales</taxon>
        <taxon>Hyphomonadaceae</taxon>
        <taxon>Hyphomonas</taxon>
    </lineage>
</organism>
<dbReference type="PROSITE" id="PS50110">
    <property type="entry name" value="RESPONSE_REGULATORY"/>
    <property type="match status" value="1"/>
</dbReference>
<keyword evidence="2" id="KW-0472">Membrane</keyword>
<dbReference type="GO" id="GO:0000160">
    <property type="term" value="P:phosphorelay signal transduction system"/>
    <property type="evidence" value="ECO:0007669"/>
    <property type="project" value="InterPro"/>
</dbReference>
<dbReference type="Gene3D" id="3.40.50.2300">
    <property type="match status" value="1"/>
</dbReference>
<accession>A0A059DYB2</accession>
<comment type="caution">
    <text evidence="4">The sequence shown here is derived from an EMBL/GenBank/DDBJ whole genome shotgun (WGS) entry which is preliminary data.</text>
</comment>
<dbReference type="STRING" id="1280948.HY36_08535"/>
<dbReference type="InterPro" id="IPR011006">
    <property type="entry name" value="CheY-like_superfamily"/>
</dbReference>
<feature type="transmembrane region" description="Helical" evidence="2">
    <location>
        <begin position="18"/>
        <end position="37"/>
    </location>
</feature>
<dbReference type="eggNOG" id="COG0784">
    <property type="taxonomic scope" value="Bacteria"/>
</dbReference>
<evidence type="ECO:0000259" key="3">
    <source>
        <dbReference type="PROSITE" id="PS50110"/>
    </source>
</evidence>
<keyword evidence="2" id="KW-1133">Transmembrane helix</keyword>
<name>A0A059DYB2_9PROT</name>
<evidence type="ECO:0000256" key="2">
    <source>
        <dbReference type="SAM" id="Phobius"/>
    </source>
</evidence>
<dbReference type="Proteomes" id="UP000024547">
    <property type="component" value="Unassembled WGS sequence"/>
</dbReference>
<feature type="modified residue" description="4-aspartylphosphate" evidence="1">
    <location>
        <position position="139"/>
    </location>
</feature>
<protein>
    <recommendedName>
        <fullName evidence="3">Response regulatory domain-containing protein</fullName>
    </recommendedName>
</protein>
<keyword evidence="5" id="KW-1185">Reference proteome</keyword>
<dbReference type="SUPFAM" id="SSF52172">
    <property type="entry name" value="CheY-like"/>
    <property type="match status" value="1"/>
</dbReference>
<evidence type="ECO:0000313" key="4">
    <source>
        <dbReference type="EMBL" id="KCZ59313.1"/>
    </source>
</evidence>
<feature type="domain" description="Response regulatory" evidence="3">
    <location>
        <begin position="90"/>
        <end position="202"/>
    </location>
</feature>
<evidence type="ECO:0000313" key="5">
    <source>
        <dbReference type="Proteomes" id="UP000024547"/>
    </source>
</evidence>
<keyword evidence="1" id="KW-0597">Phosphoprotein</keyword>
<evidence type="ECO:0000256" key="1">
    <source>
        <dbReference type="PROSITE-ProRule" id="PRU00169"/>
    </source>
</evidence>